<proteinExistence type="predicted"/>
<keyword evidence="1" id="KW-0472">Membrane</keyword>
<keyword evidence="1" id="KW-1133">Transmembrane helix</keyword>
<dbReference type="EMBL" id="BOPG01000017">
    <property type="protein sequence ID" value="GIJ55438.1"/>
    <property type="molecule type" value="Genomic_DNA"/>
</dbReference>
<keyword evidence="3" id="KW-1185">Reference proteome</keyword>
<feature type="transmembrane region" description="Helical" evidence="1">
    <location>
        <begin position="228"/>
        <end position="247"/>
    </location>
</feature>
<name>A0A8J4DZE2_9ACTN</name>
<reference evidence="2" key="1">
    <citation type="submission" date="2021-01" db="EMBL/GenBank/DDBJ databases">
        <title>Whole genome shotgun sequence of Virgisporangium aurantiacum NBRC 16421.</title>
        <authorList>
            <person name="Komaki H."/>
            <person name="Tamura T."/>
        </authorList>
    </citation>
    <scope>NUCLEOTIDE SEQUENCE</scope>
    <source>
        <strain evidence="2">NBRC 16421</strain>
    </source>
</reference>
<comment type="caution">
    <text evidence="2">The sequence shown here is derived from an EMBL/GenBank/DDBJ whole genome shotgun (WGS) entry which is preliminary data.</text>
</comment>
<evidence type="ECO:0000256" key="1">
    <source>
        <dbReference type="SAM" id="Phobius"/>
    </source>
</evidence>
<gene>
    <name evidence="2" type="ORF">Vau01_029540</name>
</gene>
<dbReference type="Proteomes" id="UP000612585">
    <property type="component" value="Unassembled WGS sequence"/>
</dbReference>
<evidence type="ECO:0000313" key="3">
    <source>
        <dbReference type="Proteomes" id="UP000612585"/>
    </source>
</evidence>
<keyword evidence="1" id="KW-0812">Transmembrane</keyword>
<protein>
    <submittedName>
        <fullName evidence="2">Uncharacterized protein</fullName>
    </submittedName>
</protein>
<feature type="transmembrane region" description="Helical" evidence="1">
    <location>
        <begin position="103"/>
        <end position="129"/>
    </location>
</feature>
<dbReference type="AlphaFoldDB" id="A0A8J4DZE2"/>
<organism evidence="2 3">
    <name type="scientific">Virgisporangium aurantiacum</name>
    <dbReference type="NCBI Taxonomy" id="175570"/>
    <lineage>
        <taxon>Bacteria</taxon>
        <taxon>Bacillati</taxon>
        <taxon>Actinomycetota</taxon>
        <taxon>Actinomycetes</taxon>
        <taxon>Micromonosporales</taxon>
        <taxon>Micromonosporaceae</taxon>
        <taxon>Virgisporangium</taxon>
    </lineage>
</organism>
<sequence length="290" mass="31205">MSDVLARRYLAVMRAYPEGYRRERGEEILATLMERAGHRRWPPAREVLGLLSGALQARLSPGGPVVRAWAGGLRVAVLVLLALELAEHAVRLTDAYPRGRINLVLLACGLVAFHAVLRGRGVVAVLATVGWQAAVIRAGHWSPALAVATVLLLALIAVGLRERPAALSAGWWSMVPAATLVLHWPELSWPELAWVGSMNGWDYRQAVTITVIALLAVATLLDTRAAFVAAGLAVWQSVQEVLLITWAGDNPANTIFTDLYVTTWGVVAALLAVALLLGGHLLARRRASLV</sequence>
<feature type="transmembrane region" description="Helical" evidence="1">
    <location>
        <begin position="165"/>
        <end position="183"/>
    </location>
</feature>
<accession>A0A8J4DZE2</accession>
<evidence type="ECO:0000313" key="2">
    <source>
        <dbReference type="EMBL" id="GIJ55438.1"/>
    </source>
</evidence>
<feature type="transmembrane region" description="Helical" evidence="1">
    <location>
        <begin position="259"/>
        <end position="283"/>
    </location>
</feature>
<feature type="transmembrane region" description="Helical" evidence="1">
    <location>
        <begin position="203"/>
        <end position="221"/>
    </location>
</feature>
<feature type="transmembrane region" description="Helical" evidence="1">
    <location>
        <begin position="141"/>
        <end position="158"/>
    </location>
</feature>
<dbReference type="RefSeq" id="WP_203992243.1">
    <property type="nucleotide sequence ID" value="NZ_BOPG01000017.1"/>
</dbReference>